<keyword evidence="3" id="KW-1185">Reference proteome</keyword>
<dbReference type="AlphaFoldDB" id="A0A0B4XIR2"/>
<dbReference type="Pfam" id="PF25559">
    <property type="entry name" value="DUF7931"/>
    <property type="match status" value="1"/>
</dbReference>
<accession>A0A0B4XIR2</accession>
<proteinExistence type="predicted"/>
<evidence type="ECO:0000313" key="3">
    <source>
        <dbReference type="Proteomes" id="UP000006764"/>
    </source>
</evidence>
<sequence length="169" mass="19347">MALPADWPTEQDSQRHPLEHADDFLGALQRLIPRTRRHLVIQAPTLDTELLGSADIGDLIGQFIRQSRFCRVQLLFNDADSALAGSHRLITLARRFPSYITLLQAQPDDRQRAAWLIADARALIWRPRERYAEGYACAAAPLAARGLLRDFEDRWARGRPDPRLRQLFL</sequence>
<organism evidence="2 3">
    <name type="scientific">Isoalcanivorax pacificus W11-5</name>
    <dbReference type="NCBI Taxonomy" id="391936"/>
    <lineage>
        <taxon>Bacteria</taxon>
        <taxon>Pseudomonadati</taxon>
        <taxon>Pseudomonadota</taxon>
        <taxon>Gammaproteobacteria</taxon>
        <taxon>Oceanospirillales</taxon>
        <taxon>Alcanivoracaceae</taxon>
        <taxon>Isoalcanivorax</taxon>
    </lineage>
</organism>
<dbReference type="EMBL" id="CP004387">
    <property type="protein sequence ID" value="AJD48189.1"/>
    <property type="molecule type" value="Genomic_DNA"/>
</dbReference>
<dbReference type="InterPro" id="IPR057691">
    <property type="entry name" value="DUF7931"/>
</dbReference>
<dbReference type="RefSeq" id="WP_008737627.1">
    <property type="nucleotide sequence ID" value="NZ_CP004387.1"/>
</dbReference>
<evidence type="ECO:0000259" key="1">
    <source>
        <dbReference type="Pfam" id="PF25559"/>
    </source>
</evidence>
<gene>
    <name evidence="2" type="ORF">S7S_08875</name>
</gene>
<dbReference type="KEGG" id="apac:S7S_08875"/>
<dbReference type="Proteomes" id="UP000006764">
    <property type="component" value="Chromosome"/>
</dbReference>
<dbReference type="STRING" id="391936.S7S_08875"/>
<reference evidence="2 3" key="1">
    <citation type="journal article" date="2012" name="J. Bacteriol.">
        <title>Genome sequence of an alkane-degrading bacterium, Alcanivorax pacificus type strain W11-5, isolated from deep sea sediment.</title>
        <authorList>
            <person name="Lai Q."/>
            <person name="Shao Z."/>
        </authorList>
    </citation>
    <scope>NUCLEOTIDE SEQUENCE [LARGE SCALE GENOMIC DNA]</scope>
    <source>
        <strain evidence="2 3">W11-5</strain>
    </source>
</reference>
<feature type="domain" description="DUF7931" evidence="1">
    <location>
        <begin position="21"/>
        <end position="167"/>
    </location>
</feature>
<protein>
    <recommendedName>
        <fullName evidence="1">DUF7931 domain-containing protein</fullName>
    </recommendedName>
</protein>
<dbReference type="HOGENOM" id="CLU_075058_1_0_6"/>
<name>A0A0B4XIR2_9GAMM</name>
<evidence type="ECO:0000313" key="2">
    <source>
        <dbReference type="EMBL" id="AJD48189.1"/>
    </source>
</evidence>
<dbReference type="OrthoDB" id="6999610at2"/>